<name>A0AAE4AMG2_9FIRM</name>
<reference evidence="11" key="1">
    <citation type="submission" date="2023-07" db="EMBL/GenBank/DDBJ databases">
        <title>Genomic Encyclopedia of Type Strains, Phase IV (KMG-IV): sequencing the most valuable type-strain genomes for metagenomic binning, comparative biology and taxonomic classification.</title>
        <authorList>
            <person name="Goeker M."/>
        </authorList>
    </citation>
    <scope>NUCLEOTIDE SEQUENCE</scope>
    <source>
        <strain evidence="11">DSM 19659</strain>
    </source>
</reference>
<keyword evidence="6 9" id="KW-1133">Transmembrane helix</keyword>
<evidence type="ECO:0000256" key="3">
    <source>
        <dbReference type="ARBA" id="ARBA00022475"/>
    </source>
</evidence>
<dbReference type="InterPro" id="IPR007387">
    <property type="entry name" value="TRAP_DctQ"/>
</dbReference>
<dbReference type="Proteomes" id="UP001241537">
    <property type="component" value="Unassembled WGS sequence"/>
</dbReference>
<comment type="subcellular location">
    <subcellularLocation>
        <location evidence="1">Cell inner membrane</location>
        <topology evidence="1">Multi-pass membrane protein</topology>
    </subcellularLocation>
</comment>
<dbReference type="InterPro" id="IPR055348">
    <property type="entry name" value="DctQ"/>
</dbReference>
<feature type="transmembrane region" description="Helical" evidence="9">
    <location>
        <begin position="47"/>
        <end position="65"/>
    </location>
</feature>
<accession>A0AAE4AMG2</accession>
<dbReference type="GO" id="GO:0022857">
    <property type="term" value="F:transmembrane transporter activity"/>
    <property type="evidence" value="ECO:0007669"/>
    <property type="project" value="TreeGrafter"/>
</dbReference>
<keyword evidence="12" id="KW-1185">Reference proteome</keyword>
<evidence type="ECO:0000313" key="11">
    <source>
        <dbReference type="EMBL" id="MDQ0153086.1"/>
    </source>
</evidence>
<sequence>MLIFLKIIKKGLRLLSCFTICFLTVIVAMQVVNRNFFGHSFTWVEEVASILMIYVTFFGAAIATINNSNTRIDFFIRLLPNKLYSIFEMIDDLISIAFLSIVIRYSYLGVLKNFSMHTAALHLPMSINYLAIVLGSILMIAFYLAHLYVVICKMMGRDVSFMEEAFNQ</sequence>
<feature type="transmembrane region" description="Helical" evidence="9">
    <location>
        <begin position="12"/>
        <end position="32"/>
    </location>
</feature>
<dbReference type="Pfam" id="PF04290">
    <property type="entry name" value="DctQ"/>
    <property type="match status" value="1"/>
</dbReference>
<evidence type="ECO:0000256" key="1">
    <source>
        <dbReference type="ARBA" id="ARBA00004429"/>
    </source>
</evidence>
<comment type="similarity">
    <text evidence="8">Belongs to the TRAP transporter small permease family.</text>
</comment>
<dbReference type="GO" id="GO:0015740">
    <property type="term" value="P:C4-dicarboxylate transport"/>
    <property type="evidence" value="ECO:0007669"/>
    <property type="project" value="TreeGrafter"/>
</dbReference>
<evidence type="ECO:0000256" key="5">
    <source>
        <dbReference type="ARBA" id="ARBA00022692"/>
    </source>
</evidence>
<evidence type="ECO:0000256" key="4">
    <source>
        <dbReference type="ARBA" id="ARBA00022519"/>
    </source>
</evidence>
<proteinExistence type="inferred from homology"/>
<feature type="transmembrane region" description="Helical" evidence="9">
    <location>
        <begin position="127"/>
        <end position="151"/>
    </location>
</feature>
<feature type="transmembrane region" description="Helical" evidence="9">
    <location>
        <begin position="86"/>
        <end position="107"/>
    </location>
</feature>
<evidence type="ECO:0000256" key="9">
    <source>
        <dbReference type="SAM" id="Phobius"/>
    </source>
</evidence>
<evidence type="ECO:0000256" key="8">
    <source>
        <dbReference type="ARBA" id="ARBA00038436"/>
    </source>
</evidence>
<evidence type="ECO:0000256" key="7">
    <source>
        <dbReference type="ARBA" id="ARBA00023136"/>
    </source>
</evidence>
<evidence type="ECO:0000313" key="12">
    <source>
        <dbReference type="Proteomes" id="UP001241537"/>
    </source>
</evidence>
<keyword evidence="7 9" id="KW-0472">Membrane</keyword>
<gene>
    <name evidence="11" type="ORF">J2S20_001795</name>
</gene>
<keyword evidence="5 9" id="KW-0812">Transmembrane</keyword>
<keyword evidence="4" id="KW-0997">Cell inner membrane</keyword>
<evidence type="ECO:0000256" key="6">
    <source>
        <dbReference type="ARBA" id="ARBA00022989"/>
    </source>
</evidence>
<dbReference type="PANTHER" id="PTHR35011:SF2">
    <property type="entry name" value="2,3-DIKETO-L-GULONATE TRAP TRANSPORTER SMALL PERMEASE PROTEIN YIAM"/>
    <property type="match status" value="1"/>
</dbReference>
<evidence type="ECO:0000259" key="10">
    <source>
        <dbReference type="Pfam" id="PF04290"/>
    </source>
</evidence>
<dbReference type="EMBL" id="JAUSTO010000012">
    <property type="protein sequence ID" value="MDQ0153086.1"/>
    <property type="molecule type" value="Genomic_DNA"/>
</dbReference>
<dbReference type="AlphaFoldDB" id="A0AAE4AMG2"/>
<evidence type="ECO:0000256" key="2">
    <source>
        <dbReference type="ARBA" id="ARBA00022448"/>
    </source>
</evidence>
<dbReference type="PANTHER" id="PTHR35011">
    <property type="entry name" value="2,3-DIKETO-L-GULONATE TRAP TRANSPORTER SMALL PERMEASE PROTEIN YIAM"/>
    <property type="match status" value="1"/>
</dbReference>
<feature type="domain" description="Tripartite ATP-independent periplasmic transporters DctQ component" evidence="10">
    <location>
        <begin position="23"/>
        <end position="151"/>
    </location>
</feature>
<keyword evidence="3" id="KW-1003">Cell membrane</keyword>
<dbReference type="GO" id="GO:0005886">
    <property type="term" value="C:plasma membrane"/>
    <property type="evidence" value="ECO:0007669"/>
    <property type="project" value="UniProtKB-SubCell"/>
</dbReference>
<comment type="caution">
    <text evidence="11">The sequence shown here is derived from an EMBL/GenBank/DDBJ whole genome shotgun (WGS) entry which is preliminary data.</text>
</comment>
<protein>
    <submittedName>
        <fullName evidence="11">TRAP-type C4-dicarboxylate transport system permease small subunit</fullName>
    </submittedName>
</protein>
<organism evidence="11 12">
    <name type="scientific">Moryella indoligenes</name>
    <dbReference type="NCBI Taxonomy" id="371674"/>
    <lineage>
        <taxon>Bacteria</taxon>
        <taxon>Bacillati</taxon>
        <taxon>Bacillota</taxon>
        <taxon>Clostridia</taxon>
        <taxon>Lachnospirales</taxon>
        <taxon>Lachnospiraceae</taxon>
        <taxon>Moryella</taxon>
    </lineage>
</organism>
<keyword evidence="2" id="KW-0813">Transport</keyword>